<dbReference type="AlphaFoldDB" id="A0A382XFR0"/>
<feature type="non-terminal residue" evidence="5">
    <location>
        <position position="271"/>
    </location>
</feature>
<dbReference type="Gene3D" id="3.40.50.970">
    <property type="match status" value="1"/>
</dbReference>
<dbReference type="SUPFAM" id="SSF52518">
    <property type="entry name" value="Thiamin diphosphate-binding fold (THDP-binding)"/>
    <property type="match status" value="1"/>
</dbReference>
<dbReference type="Pfam" id="PF02779">
    <property type="entry name" value="Transket_pyr"/>
    <property type="match status" value="1"/>
</dbReference>
<sequence>SVLVIGLGVPDPKGIFGTTSGLQDKYGEGRVMDMPLAENGMTGIVIGASLNGYRPILTHQRVEFALLSIEQIVDQAAKWFYMNAGQQNVPIVIRLIIGRGWGQGAQHSQSLESWFAHIPGLKVVMPSNAHDAKGLLISSIEDNNPVIFLEHRWLHNTIDYVPTNGYKVPIGKAKIVRKGQDLTIVAHSYMVIEAIRCSEVLKKQGVLIEVLDLRTIRPLDTETILKSVRKTGRLLVADNGWVHFGVSSEIISIVTENIFDRLLCAVRRIGM</sequence>
<organism evidence="5">
    <name type="scientific">marine metagenome</name>
    <dbReference type="NCBI Taxonomy" id="408172"/>
    <lineage>
        <taxon>unclassified sequences</taxon>
        <taxon>metagenomes</taxon>
        <taxon>ecological metagenomes</taxon>
    </lineage>
</organism>
<dbReference type="PANTHER" id="PTHR43257:SF2">
    <property type="entry name" value="PYRUVATE DEHYDROGENASE E1 COMPONENT SUBUNIT BETA"/>
    <property type="match status" value="1"/>
</dbReference>
<evidence type="ECO:0000256" key="2">
    <source>
        <dbReference type="ARBA" id="ARBA00023002"/>
    </source>
</evidence>
<comment type="cofactor">
    <cofactor evidence="1">
        <name>thiamine diphosphate</name>
        <dbReference type="ChEBI" id="CHEBI:58937"/>
    </cofactor>
</comment>
<dbReference type="EMBL" id="UINC01166954">
    <property type="protein sequence ID" value="SVD69188.1"/>
    <property type="molecule type" value="Genomic_DNA"/>
</dbReference>
<dbReference type="Gene3D" id="3.40.50.920">
    <property type="match status" value="1"/>
</dbReference>
<dbReference type="Pfam" id="PF02780">
    <property type="entry name" value="Transketolase_C"/>
    <property type="match status" value="1"/>
</dbReference>
<dbReference type="InterPro" id="IPR009014">
    <property type="entry name" value="Transketo_C/PFOR_II"/>
</dbReference>
<evidence type="ECO:0000256" key="3">
    <source>
        <dbReference type="ARBA" id="ARBA00023052"/>
    </source>
</evidence>
<evidence type="ECO:0000313" key="5">
    <source>
        <dbReference type="EMBL" id="SVD69188.1"/>
    </source>
</evidence>
<dbReference type="SUPFAM" id="SSF52922">
    <property type="entry name" value="TK C-terminal domain-like"/>
    <property type="match status" value="1"/>
</dbReference>
<evidence type="ECO:0000256" key="1">
    <source>
        <dbReference type="ARBA" id="ARBA00001964"/>
    </source>
</evidence>
<evidence type="ECO:0000259" key="4">
    <source>
        <dbReference type="SMART" id="SM00861"/>
    </source>
</evidence>
<dbReference type="GO" id="GO:0016491">
    <property type="term" value="F:oxidoreductase activity"/>
    <property type="evidence" value="ECO:0007669"/>
    <property type="project" value="UniProtKB-KW"/>
</dbReference>
<dbReference type="InterPro" id="IPR029061">
    <property type="entry name" value="THDP-binding"/>
</dbReference>
<keyword evidence="3" id="KW-0786">Thiamine pyrophosphate</keyword>
<feature type="non-terminal residue" evidence="5">
    <location>
        <position position="1"/>
    </location>
</feature>
<feature type="domain" description="Transketolase-like pyrimidine-binding" evidence="4">
    <location>
        <begin position="1"/>
        <end position="157"/>
    </location>
</feature>
<accession>A0A382XFR0</accession>
<name>A0A382XFR0_9ZZZZ</name>
<protein>
    <recommendedName>
        <fullName evidence="4">Transketolase-like pyrimidine-binding domain-containing protein</fullName>
    </recommendedName>
</protein>
<proteinExistence type="predicted"/>
<dbReference type="PANTHER" id="PTHR43257">
    <property type="entry name" value="PYRUVATE DEHYDROGENASE E1 COMPONENT BETA SUBUNIT"/>
    <property type="match status" value="1"/>
</dbReference>
<dbReference type="InterPro" id="IPR005475">
    <property type="entry name" value="Transketolase-like_Pyr-bd"/>
</dbReference>
<reference evidence="5" key="1">
    <citation type="submission" date="2018-05" db="EMBL/GenBank/DDBJ databases">
        <authorList>
            <person name="Lanie J.A."/>
            <person name="Ng W.-L."/>
            <person name="Kazmierczak K.M."/>
            <person name="Andrzejewski T.M."/>
            <person name="Davidsen T.M."/>
            <person name="Wayne K.J."/>
            <person name="Tettelin H."/>
            <person name="Glass J.I."/>
            <person name="Rusch D."/>
            <person name="Podicherti R."/>
            <person name="Tsui H.-C.T."/>
            <person name="Winkler M.E."/>
        </authorList>
    </citation>
    <scope>NUCLEOTIDE SEQUENCE</scope>
</reference>
<dbReference type="CDD" id="cd07036">
    <property type="entry name" value="TPP_PYR_E1-PDHc-beta_like"/>
    <property type="match status" value="1"/>
</dbReference>
<gene>
    <name evidence="5" type="ORF">METZ01_LOCUS422042</name>
</gene>
<keyword evidence="2" id="KW-0560">Oxidoreductase</keyword>
<dbReference type="SMART" id="SM00861">
    <property type="entry name" value="Transket_pyr"/>
    <property type="match status" value="1"/>
</dbReference>
<dbReference type="InterPro" id="IPR033248">
    <property type="entry name" value="Transketolase_C"/>
</dbReference>